<evidence type="ECO:0000313" key="3">
    <source>
        <dbReference type="EMBL" id="SMO72284.1"/>
    </source>
</evidence>
<dbReference type="EMBL" id="FXTC01000005">
    <property type="protein sequence ID" value="SMO72284.1"/>
    <property type="molecule type" value="Genomic_DNA"/>
</dbReference>
<dbReference type="AlphaFoldDB" id="A0A521DKM6"/>
<evidence type="ECO:0000256" key="1">
    <source>
        <dbReference type="SAM" id="MobiDB-lite"/>
    </source>
</evidence>
<dbReference type="Proteomes" id="UP000316916">
    <property type="component" value="Unassembled WGS sequence"/>
</dbReference>
<organism evidence="3 4">
    <name type="scientific">Chryseobacterium rhizoplanae</name>
    <dbReference type="NCBI Taxonomy" id="1609531"/>
    <lineage>
        <taxon>Bacteria</taxon>
        <taxon>Pseudomonadati</taxon>
        <taxon>Bacteroidota</taxon>
        <taxon>Flavobacteriia</taxon>
        <taxon>Flavobacteriales</taxon>
        <taxon>Weeksellaceae</taxon>
        <taxon>Chryseobacterium group</taxon>
        <taxon>Chryseobacterium</taxon>
    </lineage>
</organism>
<name>A0A521DKM6_9FLAO</name>
<evidence type="ECO:0000256" key="2">
    <source>
        <dbReference type="SAM" id="Phobius"/>
    </source>
</evidence>
<evidence type="ECO:0000313" key="4">
    <source>
        <dbReference type="Proteomes" id="UP000316916"/>
    </source>
</evidence>
<reference evidence="3 4" key="1">
    <citation type="submission" date="2017-05" db="EMBL/GenBank/DDBJ databases">
        <authorList>
            <person name="Varghese N."/>
            <person name="Submissions S."/>
        </authorList>
    </citation>
    <scope>NUCLEOTIDE SEQUENCE [LARGE SCALE GENOMIC DNA]</scope>
    <source>
        <strain evidence="3 4">DSM 29371</strain>
    </source>
</reference>
<feature type="compositionally biased region" description="Basic and acidic residues" evidence="1">
    <location>
        <begin position="118"/>
        <end position="136"/>
    </location>
</feature>
<keyword evidence="2" id="KW-1133">Transmembrane helix</keyword>
<feature type="region of interest" description="Disordered" evidence="1">
    <location>
        <begin position="104"/>
        <end position="156"/>
    </location>
</feature>
<accession>A0A521DKM6</accession>
<gene>
    <name evidence="3" type="ORF">SAMN06265171_105213</name>
</gene>
<feature type="transmembrane region" description="Helical" evidence="2">
    <location>
        <begin position="43"/>
        <end position="62"/>
    </location>
</feature>
<keyword evidence="4" id="KW-1185">Reference proteome</keyword>
<feature type="compositionally biased region" description="Polar residues" evidence="1">
    <location>
        <begin position="137"/>
        <end position="156"/>
    </location>
</feature>
<proteinExistence type="predicted"/>
<keyword evidence="2" id="KW-0472">Membrane</keyword>
<keyword evidence="2" id="KW-0812">Transmembrane</keyword>
<protein>
    <submittedName>
        <fullName evidence="3">Colicin import membrane protein</fullName>
    </submittedName>
</protein>
<sequence length="198" mass="21969">MKDITFYVSDLIYLVNRDCKAIQTAITNLFNNLIYKTKHMKKLLLLLGIMTFCVNVSIAQTITTTKSIESKAKKKTADAVKLKKDGTPDKRYTKTSTAISDKVTAAPNATSNTGGIKLKKDGTPDKRYSTAKEKTETTPTQAQSVNRPNIPNINTTKVYTPTVDRTLKGPNGEEILTGPRGGKYYINKNGNKTYIKRQ</sequence>